<dbReference type="EMBL" id="JACIIZ010000005">
    <property type="protein sequence ID" value="MBB6251455.1"/>
    <property type="molecule type" value="Genomic_DNA"/>
</dbReference>
<keyword evidence="1" id="KW-1133">Transmembrane helix</keyword>
<protein>
    <recommendedName>
        <fullName evidence="4">Transmembrane protein</fullName>
    </recommendedName>
</protein>
<dbReference type="Proteomes" id="UP000539175">
    <property type="component" value="Unassembled WGS sequence"/>
</dbReference>
<dbReference type="AlphaFoldDB" id="A0A7X0AYK7"/>
<feature type="transmembrane region" description="Helical" evidence="1">
    <location>
        <begin position="63"/>
        <end position="82"/>
    </location>
</feature>
<keyword evidence="3" id="KW-1185">Reference proteome</keyword>
<proteinExistence type="predicted"/>
<feature type="transmembrane region" description="Helical" evidence="1">
    <location>
        <begin position="12"/>
        <end position="32"/>
    </location>
</feature>
<evidence type="ECO:0008006" key="4">
    <source>
        <dbReference type="Google" id="ProtNLM"/>
    </source>
</evidence>
<evidence type="ECO:0000256" key="1">
    <source>
        <dbReference type="SAM" id="Phobius"/>
    </source>
</evidence>
<gene>
    <name evidence="2" type="ORF">FHS74_002006</name>
</gene>
<sequence>MTAVAKTSPRNAAIALLWVIGFAAYLVAFAMFPMDADRAFRSWKNLCFPAGIILAAATRRRPFVSALCWAGFGVLAVVLAMLTPVR</sequence>
<evidence type="ECO:0000313" key="2">
    <source>
        <dbReference type="EMBL" id="MBB6251455.1"/>
    </source>
</evidence>
<comment type="caution">
    <text evidence="2">The sequence shown here is derived from an EMBL/GenBank/DDBJ whole genome shotgun (WGS) entry which is preliminary data.</text>
</comment>
<evidence type="ECO:0000313" key="3">
    <source>
        <dbReference type="Proteomes" id="UP000539175"/>
    </source>
</evidence>
<accession>A0A7X0AYK7</accession>
<reference evidence="2 3" key="1">
    <citation type="submission" date="2020-08" db="EMBL/GenBank/DDBJ databases">
        <title>Genomic Encyclopedia of Type Strains, Phase IV (KMG-IV): sequencing the most valuable type-strain genomes for metagenomic binning, comparative biology and taxonomic classification.</title>
        <authorList>
            <person name="Goeker M."/>
        </authorList>
    </citation>
    <scope>NUCLEOTIDE SEQUENCE [LARGE SCALE GENOMIC DNA]</scope>
    <source>
        <strain evidence="2 3">DSM 22198</strain>
    </source>
</reference>
<dbReference type="RefSeq" id="WP_184799974.1">
    <property type="nucleotide sequence ID" value="NZ_JACIIZ010000005.1"/>
</dbReference>
<keyword evidence="1" id="KW-0812">Transmembrane</keyword>
<organism evidence="2 3">
    <name type="scientific">Nitrospirillum iridis</name>
    <dbReference type="NCBI Taxonomy" id="765888"/>
    <lineage>
        <taxon>Bacteria</taxon>
        <taxon>Pseudomonadati</taxon>
        <taxon>Pseudomonadota</taxon>
        <taxon>Alphaproteobacteria</taxon>
        <taxon>Rhodospirillales</taxon>
        <taxon>Azospirillaceae</taxon>
        <taxon>Nitrospirillum</taxon>
    </lineage>
</organism>
<name>A0A7X0AYK7_9PROT</name>
<keyword evidence="1" id="KW-0472">Membrane</keyword>